<feature type="compositionally biased region" description="Basic and acidic residues" evidence="2">
    <location>
        <begin position="25"/>
        <end position="38"/>
    </location>
</feature>
<dbReference type="PANTHER" id="PTHR36220">
    <property type="entry name" value="UNNAMED PRODUCT"/>
    <property type="match status" value="1"/>
</dbReference>
<dbReference type="SUPFAM" id="SSF50965">
    <property type="entry name" value="Galactose oxidase, central domain"/>
    <property type="match status" value="1"/>
</dbReference>
<feature type="region of interest" description="Disordered" evidence="2">
    <location>
        <begin position="767"/>
        <end position="802"/>
    </location>
</feature>
<comment type="caution">
    <text evidence="3">The sequence shown here is derived from an EMBL/GenBank/DDBJ whole genome shotgun (WGS) entry which is preliminary data.</text>
</comment>
<keyword evidence="1" id="KW-0732">Signal</keyword>
<evidence type="ECO:0000313" key="4">
    <source>
        <dbReference type="Proteomes" id="UP001217485"/>
    </source>
</evidence>
<sequence>MFCITAVTSCSAEVDPASTDSAEEAGPHEQKGPDAASAEHRAAFIASVQRQAPSDYNVNLDASAVRAGVSALNPAHGFISEFTSAGVAVTRESSERAGRLTMKLARYGCEGALVPLDVAAEPRGTNNRVELRHRAPSAGLSVTEWYLNGPLGLEQGFSLDSAPPCRREGEGRVELEIALGGDLSPELSEDGQSVALVDESGAAVLRYADLVVQDARGSVLPAEIKLSDAKLSIVVDDAGATYPLEVDPLIATEQQALYASDASSDDYFGSSVAISGNTAVVGAMGAEAAYVFVRDGASWSQAAVLTPSDGQLGDFFGVSVAIDGDTIVVGNSTRSMERRAVYVFARSGGAWHEQQKLASQDDGGGDVRFGYAVAISGNTIMVGAPDRYGPGGASIFVRSGAAWAQQAKLAPSHDTRNQGYAVALHGDTAVMGSDCDDGPAKPSCRVYVFTRAGNAWSEQAVLYPPAGATPHYRFGGSLSLSSETLAVGTIVYNEYGPDRLAAVVFARSEGAWTQQTMLYSSDVDAPGWGGWFRNTSVAMSGDRLILGSDDGEQGPRVFARIGGAWTPQATVDSSTWSRWEVRVALSGDTLIAGTWADGVRGNSAGAAHVIKLQEGPPAHLVGARAFVEHAADLPFVLDSADTNRFGTPSSIDWASFTGTTQGASLFTLSLLHEDPTLTTSILRGWWGSTSPTSTNLYGQVVAGNHFKRISKISDVLPGDLLVINYTDGGSGHTAIVDASPTAIAAVEPVVPGTTQYSLRVIDSTSTAHGCTTDPSTGDTRWVPADPTRPCRGGSTDGGAGRGTMRLYAVSPGRANAGDLTGYSWSLTSGSAYFPQSGARPHAIGRLVR</sequence>
<dbReference type="Pfam" id="PF14312">
    <property type="entry name" value="FG-GAP_2"/>
    <property type="match status" value="3"/>
</dbReference>
<dbReference type="InterPro" id="IPR011043">
    <property type="entry name" value="Gal_Oxase/kelch_b-propeller"/>
</dbReference>
<feature type="region of interest" description="Disordered" evidence="2">
    <location>
        <begin position="14"/>
        <end position="38"/>
    </location>
</feature>
<protein>
    <recommendedName>
        <fullName evidence="5">Peptidase C51 domain-containing protein</fullName>
    </recommendedName>
</protein>
<keyword evidence="4" id="KW-1185">Reference proteome</keyword>
<reference evidence="3 4" key="1">
    <citation type="submission" date="2023-01" db="EMBL/GenBank/DDBJ databases">
        <title>Minimal conservation of predation-associated metabolite biosynthetic gene clusters underscores biosynthetic potential of Myxococcota including descriptions for ten novel species: Archangium lansinium sp. nov., Myxococcus landrumus sp. nov., Nannocystis bai.</title>
        <authorList>
            <person name="Ahearne A."/>
            <person name="Stevens C."/>
            <person name="Dowd S."/>
        </authorList>
    </citation>
    <scope>NUCLEOTIDE SEQUENCE [LARGE SCALE GENOMIC DNA]</scope>
    <source>
        <strain evidence="3 4">WIWO2</strain>
    </source>
</reference>
<dbReference type="InterPro" id="IPR028994">
    <property type="entry name" value="Integrin_alpha_N"/>
</dbReference>
<accession>A0ABT5C2G2</accession>
<dbReference type="Proteomes" id="UP001217485">
    <property type="component" value="Unassembled WGS sequence"/>
</dbReference>
<organism evidence="3 4">
    <name type="scientific">Sorangium atrum</name>
    <dbReference type="NCBI Taxonomy" id="2995308"/>
    <lineage>
        <taxon>Bacteria</taxon>
        <taxon>Pseudomonadati</taxon>
        <taxon>Myxococcota</taxon>
        <taxon>Polyangia</taxon>
        <taxon>Polyangiales</taxon>
        <taxon>Polyangiaceae</taxon>
        <taxon>Sorangium</taxon>
    </lineage>
</organism>
<dbReference type="InterPro" id="IPR013517">
    <property type="entry name" value="FG-GAP"/>
</dbReference>
<gene>
    <name evidence="3" type="ORF">POL72_16630</name>
</gene>
<evidence type="ECO:0000256" key="2">
    <source>
        <dbReference type="SAM" id="MobiDB-lite"/>
    </source>
</evidence>
<dbReference type="PANTHER" id="PTHR36220:SF1">
    <property type="entry name" value="GAMMA TUBULIN COMPLEX COMPONENT C-TERMINAL DOMAIN-CONTAINING PROTEIN"/>
    <property type="match status" value="1"/>
</dbReference>
<name>A0ABT5C2G2_9BACT</name>
<evidence type="ECO:0000313" key="3">
    <source>
        <dbReference type="EMBL" id="MDC0679372.1"/>
    </source>
</evidence>
<evidence type="ECO:0008006" key="5">
    <source>
        <dbReference type="Google" id="ProtNLM"/>
    </source>
</evidence>
<proteinExistence type="predicted"/>
<dbReference type="Gene3D" id="2.130.10.130">
    <property type="entry name" value="Integrin alpha, N-terminal"/>
    <property type="match status" value="1"/>
</dbReference>
<feature type="compositionally biased region" description="Polar residues" evidence="2">
    <location>
        <begin position="767"/>
        <end position="778"/>
    </location>
</feature>
<dbReference type="EMBL" id="JAQNDK010000002">
    <property type="protein sequence ID" value="MDC0679372.1"/>
    <property type="molecule type" value="Genomic_DNA"/>
</dbReference>
<evidence type="ECO:0000256" key="1">
    <source>
        <dbReference type="ARBA" id="ARBA00022729"/>
    </source>
</evidence>
<dbReference type="RefSeq" id="WP_272096346.1">
    <property type="nucleotide sequence ID" value="NZ_JAQNDK010000002.1"/>
</dbReference>